<keyword evidence="2" id="KW-1185">Reference proteome</keyword>
<accession>A0A5C8V6S3</accession>
<sequence length="131" mass="15324">MELKSISGQQKRTLLDFYNPKEWPSQWKKMPEMMCELIKTLELIDHEPVWVFTSHAELLFTNKDDYQDWQVLVKVIEIDKKQYYKITAAQENPWHHLTGFSDNHNSAAELVISGLSVSAIGKNRNIFLDSN</sequence>
<name>A0A5C8V6S3_9FLAO</name>
<gene>
    <name evidence="1" type="ORF">FVB32_05810</name>
</gene>
<protein>
    <submittedName>
        <fullName evidence="1">Uncharacterized protein</fullName>
    </submittedName>
</protein>
<reference evidence="1 2" key="1">
    <citation type="submission" date="2019-08" db="EMBL/GenBank/DDBJ databases">
        <title>Professor.</title>
        <authorList>
            <person name="Park J.S."/>
        </authorList>
    </citation>
    <scope>NUCLEOTIDE SEQUENCE [LARGE SCALE GENOMIC DNA]</scope>
    <source>
        <strain evidence="1 2">176CP5-101</strain>
    </source>
</reference>
<dbReference type="RefSeq" id="WP_147742085.1">
    <property type="nucleotide sequence ID" value="NZ_VRUR01000001.1"/>
</dbReference>
<dbReference type="AlphaFoldDB" id="A0A5C8V6S3"/>
<organism evidence="1 2">
    <name type="scientific">Flagellimonas hymeniacidonis</name>
    <dbReference type="NCBI Taxonomy" id="2603628"/>
    <lineage>
        <taxon>Bacteria</taxon>
        <taxon>Pseudomonadati</taxon>
        <taxon>Bacteroidota</taxon>
        <taxon>Flavobacteriia</taxon>
        <taxon>Flavobacteriales</taxon>
        <taxon>Flavobacteriaceae</taxon>
        <taxon>Flagellimonas</taxon>
    </lineage>
</organism>
<evidence type="ECO:0000313" key="1">
    <source>
        <dbReference type="EMBL" id="TXN37804.1"/>
    </source>
</evidence>
<dbReference type="Proteomes" id="UP000321456">
    <property type="component" value="Unassembled WGS sequence"/>
</dbReference>
<comment type="caution">
    <text evidence="1">The sequence shown here is derived from an EMBL/GenBank/DDBJ whole genome shotgun (WGS) entry which is preliminary data.</text>
</comment>
<proteinExistence type="predicted"/>
<evidence type="ECO:0000313" key="2">
    <source>
        <dbReference type="Proteomes" id="UP000321456"/>
    </source>
</evidence>
<dbReference type="EMBL" id="VRUR01000001">
    <property type="protein sequence ID" value="TXN37804.1"/>
    <property type="molecule type" value="Genomic_DNA"/>
</dbReference>